<comment type="caution">
    <text evidence="1">The sequence shown here is derived from an EMBL/GenBank/DDBJ whole genome shotgun (WGS) entry which is preliminary data.</text>
</comment>
<name>A0ACB6RVE0_9PLEO</name>
<proteinExistence type="predicted"/>
<protein>
    <submittedName>
        <fullName evidence="1">Uncharacterized protein</fullName>
    </submittedName>
</protein>
<accession>A0ACB6RVE0</accession>
<organism evidence="1 2">
    <name type="scientific">Macroventuria anomochaeta</name>
    <dbReference type="NCBI Taxonomy" id="301207"/>
    <lineage>
        <taxon>Eukaryota</taxon>
        <taxon>Fungi</taxon>
        <taxon>Dikarya</taxon>
        <taxon>Ascomycota</taxon>
        <taxon>Pezizomycotina</taxon>
        <taxon>Dothideomycetes</taxon>
        <taxon>Pleosporomycetidae</taxon>
        <taxon>Pleosporales</taxon>
        <taxon>Pleosporineae</taxon>
        <taxon>Didymellaceae</taxon>
        <taxon>Macroventuria</taxon>
    </lineage>
</organism>
<evidence type="ECO:0000313" key="2">
    <source>
        <dbReference type="Proteomes" id="UP000799754"/>
    </source>
</evidence>
<gene>
    <name evidence="1" type="ORF">BU25DRAFT_412908</name>
</gene>
<dbReference type="Proteomes" id="UP000799754">
    <property type="component" value="Unassembled WGS sequence"/>
</dbReference>
<sequence length="767" mass="86389">MSDHALLNNDTARQQPRLGKLHPAKSSYSLEDVRNALQHVMDMQEKLAKSREGLVIERERIRTFGSRVRKKRVEAGDTEATFMSSLRSFINDVHNKVPMELPKSLFDAYNKVERIRNELGALEEEFLQAERNLAGAEWTFMDKENDFYQFELLDALEEALPESNLDPCGDDEQEVKHTMTVSPELLSPTAPPVPSPPHAELASTKNLNDLLLEHLLPPSSPPETSFHPATIDLQVARLLSAPSSPPPPAPPPPPHVVLQPPYPEPCTPQSSDDRDHDIVTAELEILRRTFASLRQSRADQIHRMDDDYVLADEIPGISTRDMMDEIEERPYFDMLQQISCHEVEAQRLEHKAMFREMQIGLAIPRRCSDPIHSANAAPTPSIFMDKALTETALPMLSNDPEIKNRLRAWLFARLKEDPLQRTMYRNILVHHGLESPIDETWEERASHYWDIDNASEYETQFDDDDGDGDGDGNILTRATSHESGVDESSMPFTEFEGYQPHLLGTPHHLAVKNHGGSNITQPRSMLLPSPTRLSSPLHPSSALASHANLTGAHVFSASTSNRNEEYSVNLVGKQHPKSDAESSQHLEQDGVTQGLPDKTKPEDECKAEDAFDRSIGHKRDTTRDILCQRHQQLEDRLLDQQAQPKSSSGIDIPTIVTTDADEGLAKPNNIELSDGQPQTATAQLQEKRNQTLGNLSCKSPWSQLAMINIKQTSRPKSEYGEEKLAQGRRERLSDILSNFRHHSRTHSASHVFGSRDTNYDIGRKWRD</sequence>
<evidence type="ECO:0000313" key="1">
    <source>
        <dbReference type="EMBL" id="KAF2625109.1"/>
    </source>
</evidence>
<reference evidence="1" key="1">
    <citation type="journal article" date="2020" name="Stud. Mycol.">
        <title>101 Dothideomycetes genomes: a test case for predicting lifestyles and emergence of pathogens.</title>
        <authorList>
            <person name="Haridas S."/>
            <person name="Albert R."/>
            <person name="Binder M."/>
            <person name="Bloem J."/>
            <person name="Labutti K."/>
            <person name="Salamov A."/>
            <person name="Andreopoulos B."/>
            <person name="Baker S."/>
            <person name="Barry K."/>
            <person name="Bills G."/>
            <person name="Bluhm B."/>
            <person name="Cannon C."/>
            <person name="Castanera R."/>
            <person name="Culley D."/>
            <person name="Daum C."/>
            <person name="Ezra D."/>
            <person name="Gonzalez J."/>
            <person name="Henrissat B."/>
            <person name="Kuo A."/>
            <person name="Liang C."/>
            <person name="Lipzen A."/>
            <person name="Lutzoni F."/>
            <person name="Magnuson J."/>
            <person name="Mondo S."/>
            <person name="Nolan M."/>
            <person name="Ohm R."/>
            <person name="Pangilinan J."/>
            <person name="Park H.-J."/>
            <person name="Ramirez L."/>
            <person name="Alfaro M."/>
            <person name="Sun H."/>
            <person name="Tritt A."/>
            <person name="Yoshinaga Y."/>
            <person name="Zwiers L.-H."/>
            <person name="Turgeon B."/>
            <person name="Goodwin S."/>
            <person name="Spatafora J."/>
            <person name="Crous P."/>
            <person name="Grigoriev I."/>
        </authorList>
    </citation>
    <scope>NUCLEOTIDE SEQUENCE</scope>
    <source>
        <strain evidence="1">CBS 525.71</strain>
    </source>
</reference>
<keyword evidence="2" id="KW-1185">Reference proteome</keyword>
<dbReference type="EMBL" id="MU006727">
    <property type="protein sequence ID" value="KAF2625109.1"/>
    <property type="molecule type" value="Genomic_DNA"/>
</dbReference>